<protein>
    <submittedName>
        <fullName evidence="3">Endo-1,3-1,4-beta-glycanase ExoK</fullName>
        <ecNumber evidence="3">3.2.1.-</ecNumber>
    </submittedName>
</protein>
<dbReference type="InterPro" id="IPR013320">
    <property type="entry name" value="ConA-like_dom_sf"/>
</dbReference>
<feature type="signal peptide" evidence="1">
    <location>
        <begin position="1"/>
        <end position="22"/>
    </location>
</feature>
<feature type="chain" id="PRO_5042150123" evidence="1">
    <location>
        <begin position="23"/>
        <end position="262"/>
    </location>
</feature>
<dbReference type="Pfam" id="PF00722">
    <property type="entry name" value="Glyco_hydro_16"/>
    <property type="match status" value="1"/>
</dbReference>
<comment type="caution">
    <text evidence="3">The sequence shown here is derived from an EMBL/GenBank/DDBJ whole genome shotgun (WGS) entry which is preliminary data.</text>
</comment>
<dbReference type="EMBL" id="JAVDQK010000005">
    <property type="protein sequence ID" value="MDR6218957.1"/>
    <property type="molecule type" value="Genomic_DNA"/>
</dbReference>
<evidence type="ECO:0000313" key="3">
    <source>
        <dbReference type="EMBL" id="MDR6218957.1"/>
    </source>
</evidence>
<sequence length="262" mass="28270">MRSVLLTPLVSLLVGCASPATPDDVTAQARAPSAAGAWRDDFSGSALSSRWHVSSGTWPAFWVTPTVRGNFTAPQVTLDGQGHLKLGMTATRQPDGTVQVTAAELATVATHGYGIYEARLRAASTSADPQVRGEPRSGTISAFFNYVNNAETELDWEFEGRAPDAAWVGTWQGTATHAAQQVPIADASADWHTYRWEWRRAAVTFSVDGHEIWRTTQSPKAAAHVMLNLWPTDSGNWGGLNSAAPGEPQQVFMLVDYVSFTP</sequence>
<name>A0AAE3XED3_9DEIO</name>
<reference evidence="3" key="1">
    <citation type="submission" date="2023-07" db="EMBL/GenBank/DDBJ databases">
        <title>Sorghum-associated microbial communities from plants grown in Nebraska, USA.</title>
        <authorList>
            <person name="Schachtman D."/>
        </authorList>
    </citation>
    <scope>NUCLEOTIDE SEQUENCE</scope>
    <source>
        <strain evidence="3">BE330</strain>
    </source>
</reference>
<evidence type="ECO:0000256" key="1">
    <source>
        <dbReference type="SAM" id="SignalP"/>
    </source>
</evidence>
<evidence type="ECO:0000313" key="4">
    <source>
        <dbReference type="Proteomes" id="UP001185331"/>
    </source>
</evidence>
<dbReference type="InterPro" id="IPR000757">
    <property type="entry name" value="Beta-glucanase-like"/>
</dbReference>
<keyword evidence="3" id="KW-0326">Glycosidase</keyword>
<dbReference type="PROSITE" id="PS51257">
    <property type="entry name" value="PROKAR_LIPOPROTEIN"/>
    <property type="match status" value="1"/>
</dbReference>
<dbReference type="Gene3D" id="2.60.120.200">
    <property type="match status" value="1"/>
</dbReference>
<feature type="domain" description="GH16" evidence="2">
    <location>
        <begin position="40"/>
        <end position="262"/>
    </location>
</feature>
<dbReference type="AlphaFoldDB" id="A0AAE3XED3"/>
<dbReference type="PROSITE" id="PS51762">
    <property type="entry name" value="GH16_2"/>
    <property type="match status" value="1"/>
</dbReference>
<dbReference type="SUPFAM" id="SSF49899">
    <property type="entry name" value="Concanavalin A-like lectins/glucanases"/>
    <property type="match status" value="1"/>
</dbReference>
<dbReference type="RefSeq" id="WP_309853837.1">
    <property type="nucleotide sequence ID" value="NZ_JAVDQJ010000004.1"/>
</dbReference>
<dbReference type="Proteomes" id="UP001185331">
    <property type="component" value="Unassembled WGS sequence"/>
</dbReference>
<keyword evidence="1" id="KW-0732">Signal</keyword>
<gene>
    <name evidence="3" type="ORF">J2Y00_002554</name>
</gene>
<organism evidence="3 4">
    <name type="scientific">Deinococcus soli</name>
    <name type="common">ex Cha et al. 2016</name>
    <dbReference type="NCBI Taxonomy" id="1309411"/>
    <lineage>
        <taxon>Bacteria</taxon>
        <taxon>Thermotogati</taxon>
        <taxon>Deinococcota</taxon>
        <taxon>Deinococci</taxon>
        <taxon>Deinococcales</taxon>
        <taxon>Deinococcaceae</taxon>
        <taxon>Deinococcus</taxon>
    </lineage>
</organism>
<dbReference type="GO" id="GO:0005975">
    <property type="term" value="P:carbohydrate metabolic process"/>
    <property type="evidence" value="ECO:0007669"/>
    <property type="project" value="InterPro"/>
</dbReference>
<keyword evidence="3" id="KW-0378">Hydrolase</keyword>
<dbReference type="CDD" id="cd00413">
    <property type="entry name" value="Glyco_hydrolase_16"/>
    <property type="match status" value="1"/>
</dbReference>
<dbReference type="EC" id="3.2.1.-" evidence="3"/>
<dbReference type="GO" id="GO:0004553">
    <property type="term" value="F:hydrolase activity, hydrolyzing O-glycosyl compounds"/>
    <property type="evidence" value="ECO:0007669"/>
    <property type="project" value="InterPro"/>
</dbReference>
<evidence type="ECO:0000259" key="2">
    <source>
        <dbReference type="PROSITE" id="PS51762"/>
    </source>
</evidence>
<proteinExistence type="predicted"/>
<accession>A0AAE3XED3</accession>